<keyword evidence="3" id="KW-1185">Reference proteome</keyword>
<comment type="caution">
    <text evidence="2">The sequence shown here is derived from an EMBL/GenBank/DDBJ whole genome shotgun (WGS) entry which is preliminary data.</text>
</comment>
<keyword evidence="1" id="KW-1133">Transmembrane helix</keyword>
<accession>A0ABU3K7U0</accession>
<keyword evidence="1" id="KW-0472">Membrane</keyword>
<evidence type="ECO:0000313" key="2">
    <source>
        <dbReference type="EMBL" id="MDT7042455.1"/>
    </source>
</evidence>
<dbReference type="Proteomes" id="UP001250932">
    <property type="component" value="Unassembled WGS sequence"/>
</dbReference>
<feature type="transmembrane region" description="Helical" evidence="1">
    <location>
        <begin position="55"/>
        <end position="76"/>
    </location>
</feature>
<sequence>MKTTFAGKIKRYFITGLFVVVPAWGTFLILSTLFMTLDGLWVDLVGPHYNVEVPGAGIMLLVLLILVSGMAATHFLGQRLVKKLEEWLDRVPLVRSIYQTLKGMTDVFQFRERFGHSTVVVFPFPRDGVWAIGFVMDVAPPVLQRPEHDVLLMIFVPTAIHPFTGYLAFVPRNKAQAIQLKPQEAMKMEFSAGIYKPPRGWLTASPSSDMTK</sequence>
<organism evidence="2 3">
    <name type="scientific">Candidatus Nitronereus thalassa</name>
    <dbReference type="NCBI Taxonomy" id="3020898"/>
    <lineage>
        <taxon>Bacteria</taxon>
        <taxon>Pseudomonadati</taxon>
        <taxon>Nitrospirota</taxon>
        <taxon>Nitrospiria</taxon>
        <taxon>Nitrospirales</taxon>
        <taxon>Nitrospiraceae</taxon>
        <taxon>Candidatus Nitronereus</taxon>
    </lineage>
</organism>
<dbReference type="EMBL" id="JAQOUE010000001">
    <property type="protein sequence ID" value="MDT7042455.1"/>
    <property type="molecule type" value="Genomic_DNA"/>
</dbReference>
<protein>
    <submittedName>
        <fullName evidence="2">DUF502 domain-containing protein</fullName>
    </submittedName>
</protein>
<evidence type="ECO:0000313" key="3">
    <source>
        <dbReference type="Proteomes" id="UP001250932"/>
    </source>
</evidence>
<dbReference type="InterPro" id="IPR007462">
    <property type="entry name" value="COV1-like"/>
</dbReference>
<keyword evidence="1" id="KW-0812">Transmembrane</keyword>
<reference evidence="2 3" key="1">
    <citation type="journal article" date="2023" name="ISME J.">
        <title>Cultivation and genomic characterization of novel and ubiquitous marine nitrite-oxidizing bacteria from the Nitrospirales.</title>
        <authorList>
            <person name="Mueller A.J."/>
            <person name="Daebeler A."/>
            <person name="Herbold C.W."/>
            <person name="Kirkegaard R.H."/>
            <person name="Daims H."/>
        </authorList>
    </citation>
    <scope>NUCLEOTIDE SEQUENCE [LARGE SCALE GENOMIC DNA]</scope>
    <source>
        <strain evidence="2 3">EB</strain>
    </source>
</reference>
<dbReference type="Pfam" id="PF04367">
    <property type="entry name" value="DUF502"/>
    <property type="match status" value="1"/>
</dbReference>
<evidence type="ECO:0000256" key="1">
    <source>
        <dbReference type="SAM" id="Phobius"/>
    </source>
</evidence>
<dbReference type="PANTHER" id="PTHR31876:SF26">
    <property type="entry name" value="PROTEIN LIKE COV 2"/>
    <property type="match status" value="1"/>
</dbReference>
<gene>
    <name evidence="2" type="ORF">PPG34_08825</name>
</gene>
<dbReference type="RefSeq" id="WP_313832864.1">
    <property type="nucleotide sequence ID" value="NZ_JAQOUE010000001.1"/>
</dbReference>
<feature type="transmembrane region" description="Helical" evidence="1">
    <location>
        <begin position="12"/>
        <end position="35"/>
    </location>
</feature>
<name>A0ABU3K7U0_9BACT</name>
<proteinExistence type="predicted"/>
<dbReference type="PANTHER" id="PTHR31876">
    <property type="entry name" value="COV-LIKE PROTEIN 1"/>
    <property type="match status" value="1"/>
</dbReference>